<dbReference type="InterPro" id="IPR035906">
    <property type="entry name" value="MetI-like_sf"/>
</dbReference>
<keyword evidence="10" id="KW-1185">Reference proteome</keyword>
<dbReference type="AlphaFoldDB" id="A0A3M2LRV0"/>
<reference evidence="9 10" key="1">
    <citation type="submission" date="2018-10" db="EMBL/GenBank/DDBJ databases">
        <title>Isolation, diversity and antifungal activity of actinobacteria from wheat.</title>
        <authorList>
            <person name="Han C."/>
        </authorList>
    </citation>
    <scope>NUCLEOTIDE SEQUENCE [LARGE SCALE GENOMIC DNA]</scope>
    <source>
        <strain evidence="9 10">NEAU-YY642</strain>
    </source>
</reference>
<sequence>MASLTSTRTPRGAGGTTRKRRSTVPLLLGPFFVLFAFTYLGPILYAFGLSFFRERFDGIGWDGPKKVFAGFDNYTRALSDAEFLQGVGRVLLYGLVYVPLLIAFAALFALLLDSAVTAFRKTWQTVLFLPHIVPGLIASIVWLYLYTPGLSPLLDGLEVFGWEIDFLHGATVLFSLVNIAVWGNLGFNVVLIFVALQAIPRSTIEAARLDGASESRIGLRIKLPQVMPAMVVATLFTIIGSLQLFTEPYILQASGNSSVSSTWTPNMLSYTAAFQSNDYHYAATVSVLVAVLAGVLSFTVTKLSNRRALR</sequence>
<evidence type="ECO:0000256" key="4">
    <source>
        <dbReference type="ARBA" id="ARBA00022692"/>
    </source>
</evidence>
<keyword evidence="4 7" id="KW-0812">Transmembrane</keyword>
<comment type="similarity">
    <text evidence="7">Belongs to the binding-protein-dependent transport system permease family.</text>
</comment>
<comment type="subcellular location">
    <subcellularLocation>
        <location evidence="1 7">Cell membrane</location>
        <topology evidence="1 7">Multi-pass membrane protein</topology>
    </subcellularLocation>
</comment>
<evidence type="ECO:0000256" key="5">
    <source>
        <dbReference type="ARBA" id="ARBA00022989"/>
    </source>
</evidence>
<dbReference type="SUPFAM" id="SSF161098">
    <property type="entry name" value="MetI-like"/>
    <property type="match status" value="1"/>
</dbReference>
<evidence type="ECO:0000259" key="8">
    <source>
        <dbReference type="PROSITE" id="PS50928"/>
    </source>
</evidence>
<dbReference type="PROSITE" id="PS50928">
    <property type="entry name" value="ABC_TM1"/>
    <property type="match status" value="1"/>
</dbReference>
<feature type="transmembrane region" description="Helical" evidence="7">
    <location>
        <begin position="279"/>
        <end position="300"/>
    </location>
</feature>
<feature type="domain" description="ABC transmembrane type-1" evidence="8">
    <location>
        <begin position="87"/>
        <end position="300"/>
    </location>
</feature>
<dbReference type="CDD" id="cd06261">
    <property type="entry name" value="TM_PBP2"/>
    <property type="match status" value="1"/>
</dbReference>
<dbReference type="GO" id="GO:0055085">
    <property type="term" value="P:transmembrane transport"/>
    <property type="evidence" value="ECO:0007669"/>
    <property type="project" value="InterPro"/>
</dbReference>
<dbReference type="InterPro" id="IPR000515">
    <property type="entry name" value="MetI-like"/>
</dbReference>
<dbReference type="InterPro" id="IPR050809">
    <property type="entry name" value="UgpAE/MalFG_permease"/>
</dbReference>
<evidence type="ECO:0000256" key="7">
    <source>
        <dbReference type="RuleBase" id="RU363032"/>
    </source>
</evidence>
<proteinExistence type="inferred from homology"/>
<keyword evidence="6 7" id="KW-0472">Membrane</keyword>
<dbReference type="RefSeq" id="WP_122184146.1">
    <property type="nucleotide sequence ID" value="NZ_RFFJ01000064.1"/>
</dbReference>
<protein>
    <submittedName>
        <fullName evidence="9">Sugar ABC transporter permease</fullName>
    </submittedName>
</protein>
<evidence type="ECO:0000256" key="2">
    <source>
        <dbReference type="ARBA" id="ARBA00022448"/>
    </source>
</evidence>
<dbReference type="Pfam" id="PF00528">
    <property type="entry name" value="BPD_transp_1"/>
    <property type="match status" value="1"/>
</dbReference>
<dbReference type="Proteomes" id="UP000278673">
    <property type="component" value="Unassembled WGS sequence"/>
</dbReference>
<dbReference type="Gene3D" id="1.10.3720.10">
    <property type="entry name" value="MetI-like"/>
    <property type="match status" value="1"/>
</dbReference>
<evidence type="ECO:0000313" key="10">
    <source>
        <dbReference type="Proteomes" id="UP000278673"/>
    </source>
</evidence>
<evidence type="ECO:0000256" key="1">
    <source>
        <dbReference type="ARBA" id="ARBA00004651"/>
    </source>
</evidence>
<feature type="transmembrane region" description="Helical" evidence="7">
    <location>
        <begin position="26"/>
        <end position="47"/>
    </location>
</feature>
<dbReference type="PANTHER" id="PTHR43227">
    <property type="entry name" value="BLL4140 PROTEIN"/>
    <property type="match status" value="1"/>
</dbReference>
<name>A0A3M2LRV0_9ACTN</name>
<dbReference type="PANTHER" id="PTHR43227:SF8">
    <property type="entry name" value="DIACETYLCHITOBIOSE UPTAKE SYSTEM PERMEASE PROTEIN DASB"/>
    <property type="match status" value="1"/>
</dbReference>
<feature type="transmembrane region" description="Helical" evidence="7">
    <location>
        <begin position="166"/>
        <end position="199"/>
    </location>
</feature>
<feature type="transmembrane region" description="Helical" evidence="7">
    <location>
        <begin position="125"/>
        <end position="146"/>
    </location>
</feature>
<feature type="transmembrane region" description="Helical" evidence="7">
    <location>
        <begin position="90"/>
        <end position="113"/>
    </location>
</feature>
<keyword evidence="3" id="KW-1003">Cell membrane</keyword>
<comment type="caution">
    <text evidence="9">The sequence shown here is derived from an EMBL/GenBank/DDBJ whole genome shotgun (WGS) entry which is preliminary data.</text>
</comment>
<evidence type="ECO:0000256" key="6">
    <source>
        <dbReference type="ARBA" id="ARBA00023136"/>
    </source>
</evidence>
<evidence type="ECO:0000256" key="3">
    <source>
        <dbReference type="ARBA" id="ARBA00022475"/>
    </source>
</evidence>
<evidence type="ECO:0000313" key="9">
    <source>
        <dbReference type="EMBL" id="RMI40002.1"/>
    </source>
</evidence>
<keyword evidence="2 7" id="KW-0813">Transport</keyword>
<gene>
    <name evidence="9" type="ORF">EBN88_13705</name>
</gene>
<dbReference type="GO" id="GO:0005886">
    <property type="term" value="C:plasma membrane"/>
    <property type="evidence" value="ECO:0007669"/>
    <property type="project" value="UniProtKB-SubCell"/>
</dbReference>
<keyword evidence="5 7" id="KW-1133">Transmembrane helix</keyword>
<organism evidence="9 10">
    <name type="scientific">Streptomyces triticirhizae</name>
    <dbReference type="NCBI Taxonomy" id="2483353"/>
    <lineage>
        <taxon>Bacteria</taxon>
        <taxon>Bacillati</taxon>
        <taxon>Actinomycetota</taxon>
        <taxon>Actinomycetes</taxon>
        <taxon>Kitasatosporales</taxon>
        <taxon>Streptomycetaceae</taxon>
        <taxon>Streptomyces</taxon>
    </lineage>
</organism>
<feature type="transmembrane region" description="Helical" evidence="7">
    <location>
        <begin position="226"/>
        <end position="245"/>
    </location>
</feature>
<dbReference type="EMBL" id="RFFJ01000064">
    <property type="protein sequence ID" value="RMI40002.1"/>
    <property type="molecule type" value="Genomic_DNA"/>
</dbReference>
<accession>A0A3M2LRV0</accession>